<evidence type="ECO:0000256" key="1">
    <source>
        <dbReference type="SAM" id="MobiDB-lite"/>
    </source>
</evidence>
<accession>A0ABS3A8M3</accession>
<dbReference type="Gene3D" id="2.60.40.2030">
    <property type="match status" value="1"/>
</dbReference>
<feature type="non-terminal residue" evidence="2">
    <location>
        <position position="1"/>
    </location>
</feature>
<dbReference type="SUPFAM" id="SSF141072">
    <property type="entry name" value="CalX-like"/>
    <property type="match status" value="1"/>
</dbReference>
<feature type="non-terminal residue" evidence="2">
    <location>
        <position position="168"/>
    </location>
</feature>
<evidence type="ECO:0000313" key="3">
    <source>
        <dbReference type="Proteomes" id="UP000779070"/>
    </source>
</evidence>
<feature type="compositionally biased region" description="Polar residues" evidence="1">
    <location>
        <begin position="94"/>
        <end position="108"/>
    </location>
</feature>
<gene>
    <name evidence="2" type="ORF">JYA62_24350</name>
</gene>
<feature type="region of interest" description="Disordered" evidence="1">
    <location>
        <begin position="94"/>
        <end position="128"/>
    </location>
</feature>
<keyword evidence="3" id="KW-1185">Reference proteome</keyword>
<organism evidence="2 3">
    <name type="scientific">Vibrio neptunius</name>
    <dbReference type="NCBI Taxonomy" id="170651"/>
    <lineage>
        <taxon>Bacteria</taxon>
        <taxon>Pseudomonadati</taxon>
        <taxon>Pseudomonadota</taxon>
        <taxon>Gammaproteobacteria</taxon>
        <taxon>Vibrionales</taxon>
        <taxon>Vibrionaceae</taxon>
        <taxon>Vibrio</taxon>
    </lineage>
</organism>
<dbReference type="EMBL" id="JAFHLB010000114">
    <property type="protein sequence ID" value="MBN3580728.1"/>
    <property type="molecule type" value="Genomic_DNA"/>
</dbReference>
<evidence type="ECO:0000313" key="2">
    <source>
        <dbReference type="EMBL" id="MBN3580728.1"/>
    </source>
</evidence>
<comment type="caution">
    <text evidence="2">The sequence shown here is derived from an EMBL/GenBank/DDBJ whole genome shotgun (WGS) entry which is preliminary data.</text>
</comment>
<dbReference type="InterPro" id="IPR038081">
    <property type="entry name" value="CalX-like_sf"/>
</dbReference>
<dbReference type="Proteomes" id="UP000779070">
    <property type="component" value="Unassembled WGS sequence"/>
</dbReference>
<name>A0ABS3A8M3_9VIBR</name>
<proteinExistence type="predicted"/>
<protein>
    <submittedName>
        <fullName evidence="2">Uncharacterized protein</fullName>
    </submittedName>
</protein>
<reference evidence="2 3" key="1">
    <citation type="submission" date="2021-02" db="EMBL/GenBank/DDBJ databases">
        <title>Draft Genome Sequences of 5 Vibrio neptunius Strains Isolated From of Bivalve Hatcheries.</title>
        <authorList>
            <person name="Galvis F."/>
            <person name="Barja J.L."/>
            <person name="Lemos M.L."/>
            <person name="Balado M."/>
        </authorList>
    </citation>
    <scope>NUCLEOTIDE SEQUENCE [LARGE SCALE GENOMIC DNA]</scope>
    <source>
        <strain evidence="2 3">PP-145.98</strain>
    </source>
</reference>
<sequence>EGGTAVFDVTLSNPSELATPVTMTLANGTAESDDYTSNQITVNFADGTSTVVNTANGEFSFDVPAGNSSYTVSVETADDNNAPVYEGDETFTLSGASSSQTGTVSGEATIQDGGEGSDNDRPDLTVTGAGTVSEGEVATFSINLSNPVDHAVTLDLRAKTNGKANTAE</sequence>